<dbReference type="AlphaFoldDB" id="A0A0W0GC68"/>
<name>A0A0W0GC68_MONRR</name>
<evidence type="ECO:0000256" key="1">
    <source>
        <dbReference type="SAM" id="MobiDB-lite"/>
    </source>
</evidence>
<sequence>MSVPSNFDGTNQQQSQFIPPRWMPSTEHSNPPAVSWTDLYSIYAITAHLTQLQVLDEGPKGIPKFKEPNVFNSKASSVTQFLQDIRNMIQLSHHSLVSDHNKCLYFSTYLGSRAPKEWYNSVELNNKELLNYFGKFMESFKKHFRDSNIVATAQNKLDKMYQTGSAAQYIARFNEWVVHLDLTNASKIHMLYHHLKASIKDAISFVSKSTRPTKFKDYCEFIIGINNHLHKCELEKKKDRKPKDTRVDSPESDPVPPSTSTATPSLSTDSTLPLSTPIEIDAMKSKHHS</sequence>
<protein>
    <recommendedName>
        <fullName evidence="2">Retrotransposon gag domain-containing protein</fullName>
    </recommendedName>
</protein>
<comment type="caution">
    <text evidence="3">The sequence shown here is derived from an EMBL/GenBank/DDBJ whole genome shotgun (WGS) entry which is preliminary data.</text>
</comment>
<feature type="region of interest" description="Disordered" evidence="1">
    <location>
        <begin position="236"/>
        <end position="289"/>
    </location>
</feature>
<dbReference type="eggNOG" id="ENOG502SZCW">
    <property type="taxonomic scope" value="Eukaryota"/>
</dbReference>
<feature type="region of interest" description="Disordered" evidence="1">
    <location>
        <begin position="1"/>
        <end position="29"/>
    </location>
</feature>
<dbReference type="Pfam" id="PF03732">
    <property type="entry name" value="Retrotrans_gag"/>
    <property type="match status" value="1"/>
</dbReference>
<feature type="compositionally biased region" description="Basic and acidic residues" evidence="1">
    <location>
        <begin position="236"/>
        <end position="249"/>
    </location>
</feature>
<organism evidence="3 4">
    <name type="scientific">Moniliophthora roreri</name>
    <name type="common">Frosty pod rot fungus</name>
    <name type="synonym">Monilia roreri</name>
    <dbReference type="NCBI Taxonomy" id="221103"/>
    <lineage>
        <taxon>Eukaryota</taxon>
        <taxon>Fungi</taxon>
        <taxon>Dikarya</taxon>
        <taxon>Basidiomycota</taxon>
        <taxon>Agaricomycotina</taxon>
        <taxon>Agaricomycetes</taxon>
        <taxon>Agaricomycetidae</taxon>
        <taxon>Agaricales</taxon>
        <taxon>Marasmiineae</taxon>
        <taxon>Marasmiaceae</taxon>
        <taxon>Moniliophthora</taxon>
    </lineage>
</organism>
<evidence type="ECO:0000313" key="4">
    <source>
        <dbReference type="Proteomes" id="UP000054988"/>
    </source>
</evidence>
<evidence type="ECO:0000313" key="3">
    <source>
        <dbReference type="EMBL" id="KTB46115.1"/>
    </source>
</evidence>
<dbReference type="Proteomes" id="UP000054988">
    <property type="component" value="Unassembled WGS sequence"/>
</dbReference>
<dbReference type="EMBL" id="LATX01000493">
    <property type="protein sequence ID" value="KTB46115.1"/>
    <property type="molecule type" value="Genomic_DNA"/>
</dbReference>
<feature type="domain" description="Retrotransposon gag" evidence="2">
    <location>
        <begin position="106"/>
        <end position="195"/>
    </location>
</feature>
<feature type="compositionally biased region" description="Low complexity" evidence="1">
    <location>
        <begin position="258"/>
        <end position="277"/>
    </location>
</feature>
<feature type="compositionally biased region" description="Polar residues" evidence="1">
    <location>
        <begin position="1"/>
        <end position="17"/>
    </location>
</feature>
<gene>
    <name evidence="3" type="ORF">WG66_1303</name>
</gene>
<reference evidence="3 4" key="1">
    <citation type="submission" date="2015-12" db="EMBL/GenBank/DDBJ databases">
        <title>Draft genome sequence of Moniliophthora roreri, the causal agent of frosty pod rot of cacao.</title>
        <authorList>
            <person name="Aime M.C."/>
            <person name="Diaz-Valderrama J.R."/>
            <person name="Kijpornyongpan T."/>
            <person name="Phillips-Mora W."/>
        </authorList>
    </citation>
    <scope>NUCLEOTIDE SEQUENCE [LARGE SCALE GENOMIC DNA]</scope>
    <source>
        <strain evidence="3 4">MCA 2952</strain>
    </source>
</reference>
<accession>A0A0W0GC68</accession>
<evidence type="ECO:0000259" key="2">
    <source>
        <dbReference type="Pfam" id="PF03732"/>
    </source>
</evidence>
<proteinExistence type="predicted"/>
<dbReference type="InterPro" id="IPR005162">
    <property type="entry name" value="Retrotrans_gag_dom"/>
</dbReference>